<feature type="region of interest" description="Disordered" evidence="1">
    <location>
        <begin position="344"/>
        <end position="373"/>
    </location>
</feature>
<feature type="region of interest" description="Disordered" evidence="1">
    <location>
        <begin position="72"/>
        <end position="91"/>
    </location>
</feature>
<sequence length="707" mass="74943">MDGDRETSLLTDRDQWVRCAHDGTALLDGGGVGLAWEAPPSAGGPWGEPAGLAFDRWGRAYRSYPDLGRVDVLDPGAPSAPTDPHPGTLRTPRGLAVDSAQRLYTAESCGGAVQVVDLWAERLLRRVPVRTAAHRARRPLDVAARCDGAVVLLADPPGLALLRGRRGPAPGPALGGPLLAAGLTPARVAVCAGQVHLLWTAPCGGRAVIARPDGSHPVEVGEASDLALGPDGLLTVAGRPGQPFRRFRPDGERWVEIEPVRAPRYDGGAVETAPDGRTAYTTDQGLAWTAGPAARYVPSGRLVTYRLDAGAYRTRWGRLFLDACLPPGTDLRVGFLTSDEDTVPDPLPWTPPARGMRAVRHGDRTPPLPSELRLGRLAPPGGLYRRPTGREWPWAQIAPDDAFETYEAPVSAPPGRYLWIVLDLAGTARLTPRIRTLRVERPGHRLLGELPRSFSRDEDDADFLHRYLAPAEGLLHELDGRAALRTVLLDPTATPQEALGWLAGLLGLALDRRWPIAARRALVAQAYDLFRIRGTLTCLERILRLYLPVPVAVVENWRLRGLGGAVLGTEPGGPPAPAVGGAARATATLGRFAVGGLRPGEDGYTATAHRFTVLIAAPLTGEPLDVVRSIVETHKPAHTLAEICPLGTGMRIGRALHLDLTSVVGPGAAWGPAVVGHVRVGEDGVVGVPSAAAKVGETAAVGAVRVG</sequence>
<evidence type="ECO:0008006" key="4">
    <source>
        <dbReference type="Google" id="ProtNLM"/>
    </source>
</evidence>
<dbReference type="InterPro" id="IPR011042">
    <property type="entry name" value="6-blade_b-propeller_TolB-like"/>
</dbReference>
<gene>
    <name evidence="2" type="ORF">VM95_26380</name>
</gene>
<dbReference type="SUPFAM" id="SSF63829">
    <property type="entry name" value="Calcium-dependent phosphotriesterase"/>
    <property type="match status" value="1"/>
</dbReference>
<evidence type="ECO:0000313" key="3">
    <source>
        <dbReference type="Proteomes" id="UP000033699"/>
    </source>
</evidence>
<dbReference type="PATRIC" id="fig|359131.3.peg.6475"/>
<evidence type="ECO:0000313" key="2">
    <source>
        <dbReference type="EMBL" id="KJS59594.1"/>
    </source>
</evidence>
<dbReference type="EMBL" id="JZKH01000064">
    <property type="protein sequence ID" value="KJS59594.1"/>
    <property type="molecule type" value="Genomic_DNA"/>
</dbReference>
<organism evidence="2 3">
    <name type="scientific">Streptomyces rubellomurinus (strain ATCC 31215)</name>
    <dbReference type="NCBI Taxonomy" id="359131"/>
    <lineage>
        <taxon>Bacteria</taxon>
        <taxon>Bacillati</taxon>
        <taxon>Actinomycetota</taxon>
        <taxon>Actinomycetes</taxon>
        <taxon>Kitasatosporales</taxon>
        <taxon>Streptomycetaceae</taxon>
        <taxon>Streptomyces</taxon>
    </lineage>
</organism>
<dbReference type="OrthoDB" id="3275018at2"/>
<dbReference type="Pfam" id="PF09684">
    <property type="entry name" value="Tail_P2_I"/>
    <property type="match status" value="1"/>
</dbReference>
<protein>
    <recommendedName>
        <fullName evidence="4">Phage tail protein</fullName>
    </recommendedName>
</protein>
<dbReference type="RefSeq" id="WP_045701056.1">
    <property type="nucleotide sequence ID" value="NZ_JZKH01000064.1"/>
</dbReference>
<accession>A0A0F2T8P0</accession>
<dbReference type="Gene3D" id="2.120.10.30">
    <property type="entry name" value="TolB, C-terminal domain"/>
    <property type="match status" value="1"/>
</dbReference>
<dbReference type="NCBIfam" id="TIGR02242">
    <property type="entry name" value="tail_TIGR02242"/>
    <property type="match status" value="1"/>
</dbReference>
<evidence type="ECO:0000256" key="1">
    <source>
        <dbReference type="SAM" id="MobiDB-lite"/>
    </source>
</evidence>
<dbReference type="InterPro" id="IPR006521">
    <property type="entry name" value="Tail_protein_I"/>
</dbReference>
<dbReference type="InterPro" id="IPR011748">
    <property type="entry name" value="Unchr_phage_tail-like"/>
</dbReference>
<comment type="caution">
    <text evidence="2">The sequence shown here is derived from an EMBL/GenBank/DDBJ whole genome shotgun (WGS) entry which is preliminary data.</text>
</comment>
<keyword evidence="3" id="KW-1185">Reference proteome</keyword>
<proteinExistence type="predicted"/>
<reference evidence="2 3" key="1">
    <citation type="submission" date="2015-02" db="EMBL/GenBank/DDBJ databases">
        <authorList>
            <person name="Ju K.-S."/>
            <person name="Doroghazi J.R."/>
            <person name="Metcalf W."/>
        </authorList>
    </citation>
    <scope>NUCLEOTIDE SEQUENCE [LARGE SCALE GENOMIC DNA]</scope>
    <source>
        <strain evidence="2 3">ATCC 31215</strain>
    </source>
</reference>
<name>A0A0F2T8P0_STRR3</name>
<dbReference type="AlphaFoldDB" id="A0A0F2T8P0"/>
<dbReference type="Proteomes" id="UP000033699">
    <property type="component" value="Unassembled WGS sequence"/>
</dbReference>